<reference evidence="2" key="1">
    <citation type="submission" date="2021-04" db="EMBL/GenBank/DDBJ databases">
        <title>Draft genome assembly of strain Phenylobacterium sp. 20VBR1 using MiniION and Illumina platforms.</title>
        <authorList>
            <person name="Thomas F.A."/>
            <person name="Krishnan K.P."/>
            <person name="Sinha R.K."/>
        </authorList>
    </citation>
    <scope>NUCLEOTIDE SEQUENCE</scope>
    <source>
        <strain evidence="2">20VBR1</strain>
    </source>
</reference>
<feature type="domain" description="GST N-terminal" evidence="1">
    <location>
        <begin position="1"/>
        <end position="82"/>
    </location>
</feature>
<dbReference type="AlphaFoldDB" id="A0A941HX58"/>
<dbReference type="InterPro" id="IPR036282">
    <property type="entry name" value="Glutathione-S-Trfase_C_sf"/>
</dbReference>
<protein>
    <submittedName>
        <fullName evidence="2">Glutathione S-transferase family protein</fullName>
    </submittedName>
</protein>
<dbReference type="SFLD" id="SFLDG00358">
    <property type="entry name" value="Main_(cytGST)"/>
    <property type="match status" value="1"/>
</dbReference>
<dbReference type="PROSITE" id="PS50404">
    <property type="entry name" value="GST_NTER"/>
    <property type="match status" value="1"/>
</dbReference>
<sequence length="208" mass="22450">MTDLVLYRGIATRSFTALWMLEELGVAYRTELIDARPGKLRSQAYLQLNPTGAVPTLVDGEAVVRETPAICLHLADRYGYGTLAPKIEDPRRGAYLSWMVWSSAALEPARATCGMTLPEKPGGWGAGWAPLAETTRVLAVALEAGPYLLGDTFTAADVMVGATLAMGRHTDEIPADPVLDAYVVRMEARPANQRAGALNWPPELFPPA</sequence>
<proteinExistence type="predicted"/>
<evidence type="ECO:0000313" key="2">
    <source>
        <dbReference type="EMBL" id="MBR7620553.1"/>
    </source>
</evidence>
<dbReference type="RefSeq" id="WP_215341286.1">
    <property type="nucleotide sequence ID" value="NZ_JAGSGD010000001.1"/>
</dbReference>
<dbReference type="Gene3D" id="1.20.1050.10">
    <property type="match status" value="1"/>
</dbReference>
<name>A0A941HX58_9CAUL</name>
<dbReference type="CDD" id="cd03046">
    <property type="entry name" value="GST_N_GTT1_like"/>
    <property type="match status" value="1"/>
</dbReference>
<evidence type="ECO:0000313" key="3">
    <source>
        <dbReference type="Proteomes" id="UP000622580"/>
    </source>
</evidence>
<dbReference type="EMBL" id="JAGSGD010000001">
    <property type="protein sequence ID" value="MBR7620553.1"/>
    <property type="molecule type" value="Genomic_DNA"/>
</dbReference>
<evidence type="ECO:0000259" key="1">
    <source>
        <dbReference type="PROSITE" id="PS50404"/>
    </source>
</evidence>
<dbReference type="InterPro" id="IPR036249">
    <property type="entry name" value="Thioredoxin-like_sf"/>
</dbReference>
<dbReference type="InterPro" id="IPR004045">
    <property type="entry name" value="Glutathione_S-Trfase_N"/>
</dbReference>
<dbReference type="CDD" id="cd03207">
    <property type="entry name" value="GST_C_8"/>
    <property type="match status" value="1"/>
</dbReference>
<dbReference type="PANTHER" id="PTHR44051:SF21">
    <property type="entry name" value="GLUTATHIONE S-TRANSFERASE FAMILY PROTEIN"/>
    <property type="match status" value="1"/>
</dbReference>
<comment type="caution">
    <text evidence="2">The sequence shown here is derived from an EMBL/GenBank/DDBJ whole genome shotgun (WGS) entry which is preliminary data.</text>
</comment>
<dbReference type="Pfam" id="PF13409">
    <property type="entry name" value="GST_N_2"/>
    <property type="match status" value="1"/>
</dbReference>
<gene>
    <name evidence="2" type="ORF">JKL49_14260</name>
</gene>
<dbReference type="SFLD" id="SFLDG01150">
    <property type="entry name" value="Main.1:_Beta-like"/>
    <property type="match status" value="1"/>
</dbReference>
<dbReference type="Proteomes" id="UP000622580">
    <property type="component" value="Unassembled WGS sequence"/>
</dbReference>
<dbReference type="Gene3D" id="3.40.30.10">
    <property type="entry name" value="Glutaredoxin"/>
    <property type="match status" value="1"/>
</dbReference>
<dbReference type="InterPro" id="IPR040079">
    <property type="entry name" value="Glutathione_S-Trfase"/>
</dbReference>
<keyword evidence="3" id="KW-1185">Reference proteome</keyword>
<dbReference type="SUPFAM" id="SSF47616">
    <property type="entry name" value="GST C-terminal domain-like"/>
    <property type="match status" value="1"/>
</dbReference>
<dbReference type="SFLD" id="SFLDS00019">
    <property type="entry name" value="Glutathione_Transferase_(cytos"/>
    <property type="match status" value="1"/>
</dbReference>
<organism evidence="2 3">
    <name type="scientific">Phenylobacterium glaciei</name>
    <dbReference type="NCBI Taxonomy" id="2803784"/>
    <lineage>
        <taxon>Bacteria</taxon>
        <taxon>Pseudomonadati</taxon>
        <taxon>Pseudomonadota</taxon>
        <taxon>Alphaproteobacteria</taxon>
        <taxon>Caulobacterales</taxon>
        <taxon>Caulobacteraceae</taxon>
        <taxon>Phenylobacterium</taxon>
    </lineage>
</organism>
<accession>A0A941HX58</accession>
<dbReference type="SUPFAM" id="SSF52833">
    <property type="entry name" value="Thioredoxin-like"/>
    <property type="match status" value="1"/>
</dbReference>
<dbReference type="PANTHER" id="PTHR44051">
    <property type="entry name" value="GLUTATHIONE S-TRANSFERASE-RELATED"/>
    <property type="match status" value="1"/>
</dbReference>